<sequence length="62" mass="7139">MTSSSNPGGVRATLREFLKRDLPDQPGLSWLCEVHKDPEAMQQHLRFQWVCTKCTREAARPQ</sequence>
<evidence type="ECO:0000313" key="1">
    <source>
        <dbReference type="EMBL" id="GAA0387694.1"/>
    </source>
</evidence>
<dbReference type="EMBL" id="BAAABX010000006">
    <property type="protein sequence ID" value="GAA0387694.1"/>
    <property type="molecule type" value="Genomic_DNA"/>
</dbReference>
<protein>
    <submittedName>
        <fullName evidence="1">Uncharacterized protein</fullName>
    </submittedName>
</protein>
<gene>
    <name evidence="1" type="ORF">GCM10010357_05530</name>
</gene>
<accession>A0ABP3I1N8</accession>
<reference evidence="2" key="1">
    <citation type="journal article" date="2019" name="Int. J. Syst. Evol. Microbiol.">
        <title>The Global Catalogue of Microorganisms (GCM) 10K type strain sequencing project: providing services to taxonomists for standard genome sequencing and annotation.</title>
        <authorList>
            <consortium name="The Broad Institute Genomics Platform"/>
            <consortium name="The Broad Institute Genome Sequencing Center for Infectious Disease"/>
            <person name="Wu L."/>
            <person name="Ma J."/>
        </authorList>
    </citation>
    <scope>NUCLEOTIDE SEQUENCE [LARGE SCALE GENOMIC DNA]</scope>
    <source>
        <strain evidence="2">JCM 4788</strain>
    </source>
</reference>
<keyword evidence="2" id="KW-1185">Reference proteome</keyword>
<evidence type="ECO:0000313" key="2">
    <source>
        <dbReference type="Proteomes" id="UP001500879"/>
    </source>
</evidence>
<dbReference type="Proteomes" id="UP001500879">
    <property type="component" value="Unassembled WGS sequence"/>
</dbReference>
<proteinExistence type="predicted"/>
<name>A0ABP3I1N8_9ACTN</name>
<comment type="caution">
    <text evidence="1">The sequence shown here is derived from an EMBL/GenBank/DDBJ whole genome shotgun (WGS) entry which is preliminary data.</text>
</comment>
<organism evidence="1 2">
    <name type="scientific">Streptomyces luteireticuli</name>
    <dbReference type="NCBI Taxonomy" id="173858"/>
    <lineage>
        <taxon>Bacteria</taxon>
        <taxon>Bacillati</taxon>
        <taxon>Actinomycetota</taxon>
        <taxon>Actinomycetes</taxon>
        <taxon>Kitasatosporales</taxon>
        <taxon>Streptomycetaceae</taxon>
        <taxon>Streptomyces</taxon>
    </lineage>
</organism>